<reference evidence="2" key="2">
    <citation type="submission" date="2020-12" db="EMBL/GenBank/DDBJ databases">
        <title>New Spironucleus salmonicida genome in near-complete chromosomes.</title>
        <authorList>
            <person name="Xu F."/>
            <person name="Kurt Z."/>
            <person name="Jimenez-Gonzalez A."/>
            <person name="Astvaldsson A."/>
            <person name="Andersson J.O."/>
            <person name="Svard S.G."/>
        </authorList>
    </citation>
    <scope>NUCLEOTIDE SEQUENCE</scope>
    <source>
        <strain evidence="2">ATCC 50377</strain>
    </source>
</reference>
<proteinExistence type="predicted"/>
<dbReference type="EMBL" id="KI546014">
    <property type="protein sequence ID" value="EST47985.1"/>
    <property type="molecule type" value="Genomic_DNA"/>
</dbReference>
<name>V6LTR5_9EUKA</name>
<dbReference type="SUPFAM" id="SSF52058">
    <property type="entry name" value="L domain-like"/>
    <property type="match status" value="1"/>
</dbReference>
<dbReference type="EMBL" id="AUWU02000003">
    <property type="protein sequence ID" value="KAH0575339.1"/>
    <property type="molecule type" value="Genomic_DNA"/>
</dbReference>
<dbReference type="VEuPathDB" id="GiardiaDB:SS50377_22969"/>
<dbReference type="PROSITE" id="PS51450">
    <property type="entry name" value="LRR"/>
    <property type="match status" value="1"/>
</dbReference>
<reference evidence="1 2" key="1">
    <citation type="journal article" date="2014" name="PLoS Genet.">
        <title>The Genome of Spironucleus salmonicida Highlights a Fish Pathogen Adapted to Fluctuating Environments.</title>
        <authorList>
            <person name="Xu F."/>
            <person name="Jerlstrom-Hultqvist J."/>
            <person name="Einarsson E."/>
            <person name="Astvaldsson A."/>
            <person name="Svard S.G."/>
            <person name="Andersson J.O."/>
        </authorList>
    </citation>
    <scope>NUCLEOTIDE SEQUENCE</scope>
    <source>
        <strain evidence="2">ATCC 50377</strain>
    </source>
</reference>
<gene>
    <name evidence="1" type="ORF">SS50377_11900</name>
    <name evidence="2" type="ORF">SS50377_22969</name>
</gene>
<dbReference type="Gene3D" id="3.80.10.10">
    <property type="entry name" value="Ribonuclease Inhibitor"/>
    <property type="match status" value="1"/>
</dbReference>
<keyword evidence="3" id="KW-1185">Reference proteome</keyword>
<evidence type="ECO:0000313" key="1">
    <source>
        <dbReference type="EMBL" id="EST47985.1"/>
    </source>
</evidence>
<sequence length="361" mass="41813">MNKQNSLSIQANKNEEWQPDGEAQAMLCQQENYAQLEFESSESCSENSDKMVLSNGKNINSTKIDSNMGEISTFMQDIVIDNENDLTYHEDQLRSILNLTIRNSVYVQIQKDADRIQHLTIINAICEIEIHQSIISLIIQNSQVTVLHCRHDCLPHMKEIIIYNSIKQEISQVFCEIIKKCVNLEKLSIQNNQILHLDLSELHIPQSLNILVISQITVEQLFLAKNLNLKQLKLNNVRTFDNQILIFQQLIKLRSITNLYISSENIFIYQIVNSILLYLKSFIIREGLDFYLNININQLYAQRGKTTYTLNFSKGQFITSATYLDLITEVTLPKQLLDFIFPKKQAFLLNELFGEFQKLAD</sequence>
<accession>V6LTR5</accession>
<organism evidence="1">
    <name type="scientific">Spironucleus salmonicida</name>
    <dbReference type="NCBI Taxonomy" id="348837"/>
    <lineage>
        <taxon>Eukaryota</taxon>
        <taxon>Metamonada</taxon>
        <taxon>Diplomonadida</taxon>
        <taxon>Hexamitidae</taxon>
        <taxon>Hexamitinae</taxon>
        <taxon>Spironucleus</taxon>
    </lineage>
</organism>
<dbReference type="InterPro" id="IPR001611">
    <property type="entry name" value="Leu-rich_rpt"/>
</dbReference>
<evidence type="ECO:0000313" key="2">
    <source>
        <dbReference type="EMBL" id="KAH0575339.1"/>
    </source>
</evidence>
<dbReference type="AlphaFoldDB" id="V6LTR5"/>
<evidence type="ECO:0000313" key="3">
    <source>
        <dbReference type="Proteomes" id="UP000018208"/>
    </source>
</evidence>
<dbReference type="Proteomes" id="UP000018208">
    <property type="component" value="Unassembled WGS sequence"/>
</dbReference>
<protein>
    <submittedName>
        <fullName evidence="1">Uncharacterized protein</fullName>
    </submittedName>
</protein>
<dbReference type="InterPro" id="IPR032675">
    <property type="entry name" value="LRR_dom_sf"/>
</dbReference>